<evidence type="ECO:0000313" key="1">
    <source>
        <dbReference type="EMBL" id="KAJ2877538.1"/>
    </source>
</evidence>
<keyword evidence="2" id="KW-1185">Reference proteome</keyword>
<organism evidence="1 2">
    <name type="scientific">Coemansia aciculifera</name>
    <dbReference type="NCBI Taxonomy" id="417176"/>
    <lineage>
        <taxon>Eukaryota</taxon>
        <taxon>Fungi</taxon>
        <taxon>Fungi incertae sedis</taxon>
        <taxon>Zoopagomycota</taxon>
        <taxon>Kickxellomycotina</taxon>
        <taxon>Kickxellomycetes</taxon>
        <taxon>Kickxellales</taxon>
        <taxon>Kickxellaceae</taxon>
        <taxon>Coemansia</taxon>
    </lineage>
</organism>
<dbReference type="Proteomes" id="UP001139981">
    <property type="component" value="Unassembled WGS sequence"/>
</dbReference>
<comment type="caution">
    <text evidence="1">The sequence shown here is derived from an EMBL/GenBank/DDBJ whole genome shotgun (WGS) entry which is preliminary data.</text>
</comment>
<proteinExistence type="predicted"/>
<protein>
    <submittedName>
        <fullName evidence="1">Component of a membrane-bound complex containing the Tor2p kinase</fullName>
    </submittedName>
</protein>
<evidence type="ECO:0000313" key="2">
    <source>
        <dbReference type="Proteomes" id="UP001139981"/>
    </source>
</evidence>
<feature type="non-terminal residue" evidence="1">
    <location>
        <position position="1"/>
    </location>
</feature>
<keyword evidence="1" id="KW-0808">Transferase</keyword>
<accession>A0ACC1LSQ4</accession>
<sequence>IRVLDEPQSADALRTTTVETDSTSTIDMVLALVCRKKQFSEDRYVLGVVEDDTFIALDANMRVSQIPLGVELCLQKIGSSSLLHEPHERGHKISAAFSAFSSRWSTDVGAGAAMATPAVNGGEAEASSEYHTFRVIRRAQMFTRHERTLVIDGDVVTLMSSDHRIESAKTLTFHISNIVCKRNQKSPKKIRLFVARHGSTGEKSVDLEAMTEEDAVSICNILLRLRDEYVTNGAC</sequence>
<keyword evidence="1" id="KW-0418">Kinase</keyword>
<dbReference type="EMBL" id="JANBVB010003795">
    <property type="protein sequence ID" value="KAJ2877538.1"/>
    <property type="molecule type" value="Genomic_DNA"/>
</dbReference>
<name>A0ACC1LSQ4_9FUNG</name>
<gene>
    <name evidence="1" type="primary">AVO1</name>
    <name evidence="1" type="ORF">IWW38_006549</name>
</gene>
<reference evidence="1" key="1">
    <citation type="submission" date="2022-07" db="EMBL/GenBank/DDBJ databases">
        <title>Phylogenomic reconstructions and comparative analyses of Kickxellomycotina fungi.</title>
        <authorList>
            <person name="Reynolds N.K."/>
            <person name="Stajich J.E."/>
            <person name="Barry K."/>
            <person name="Grigoriev I.V."/>
            <person name="Crous P."/>
            <person name="Smith M.E."/>
        </authorList>
    </citation>
    <scope>NUCLEOTIDE SEQUENCE</scope>
    <source>
        <strain evidence="1">CBS 190363</strain>
    </source>
</reference>